<dbReference type="Proteomes" id="UP000234479">
    <property type="component" value="Unassembled WGS sequence"/>
</dbReference>
<evidence type="ECO:0000313" key="5">
    <source>
        <dbReference type="EMBL" id="PLR21417.1"/>
    </source>
</evidence>
<accession>A0A2N5D5Q7</accession>
<comment type="caution">
    <text evidence="5">The sequence shown here is derived from an EMBL/GenBank/DDBJ whole genome shotgun (WGS) entry which is preliminary data.</text>
</comment>
<protein>
    <submittedName>
        <fullName evidence="5">Uncharacterized protein</fullName>
    </submittedName>
</protein>
<dbReference type="AlphaFoldDB" id="A0A2N5D5Q7"/>
<dbReference type="Gene3D" id="1.25.40.10">
    <property type="entry name" value="Tetratricopeptide repeat domain"/>
    <property type="match status" value="1"/>
</dbReference>
<dbReference type="InterPro" id="IPR019734">
    <property type="entry name" value="TPR_rpt"/>
</dbReference>
<evidence type="ECO:0000256" key="4">
    <source>
        <dbReference type="SAM" id="SignalP"/>
    </source>
</evidence>
<dbReference type="OrthoDB" id="7594766at2"/>
<evidence type="ECO:0000313" key="6">
    <source>
        <dbReference type="Proteomes" id="UP000234479"/>
    </source>
</evidence>
<feature type="repeat" description="TPR" evidence="3">
    <location>
        <begin position="137"/>
        <end position="170"/>
    </location>
</feature>
<feature type="signal peptide" evidence="4">
    <location>
        <begin position="1"/>
        <end position="21"/>
    </location>
</feature>
<feature type="chain" id="PRO_5014619917" evidence="4">
    <location>
        <begin position="22"/>
        <end position="185"/>
    </location>
</feature>
<dbReference type="SMART" id="SM00028">
    <property type="entry name" value="TPR"/>
    <property type="match status" value="3"/>
</dbReference>
<sequence length="185" mass="20303">MLRGWILGVAVLAMLPPAANAAGSVLIIGGGIAKDCSEAVIRGRYDDDTMRLCTTALEVETLSMGDRARTLVNRGVIQLRRQAYVEARADFDAAGRIEPKLGEVYVNRGAALVAEDRFAEGLSEIDRGLALGVKQPERAYYNRALAHENLGDVKAAYYDFQRAAELDPKWTAPKEELARFSFKSR</sequence>
<reference evidence="5 6" key="1">
    <citation type="submission" date="2017-12" db="EMBL/GenBank/DDBJ databases">
        <title>The genome sequence of Caulobacter sp. 410.</title>
        <authorList>
            <person name="Gao J."/>
            <person name="Mao X."/>
            <person name="Sun J."/>
        </authorList>
    </citation>
    <scope>NUCLEOTIDE SEQUENCE [LARGE SCALE GENOMIC DNA]</scope>
    <source>
        <strain evidence="5 6">410</strain>
    </source>
</reference>
<name>A0A2N5D5Q7_9CAUL</name>
<evidence type="ECO:0000256" key="1">
    <source>
        <dbReference type="ARBA" id="ARBA00022737"/>
    </source>
</evidence>
<dbReference type="EMBL" id="PJRS01000042">
    <property type="protein sequence ID" value="PLR21417.1"/>
    <property type="molecule type" value="Genomic_DNA"/>
</dbReference>
<gene>
    <name evidence="5" type="ORF">SGCZBJ_20590</name>
</gene>
<keyword evidence="4" id="KW-0732">Signal</keyword>
<keyword evidence="6" id="KW-1185">Reference proteome</keyword>
<dbReference type="PANTHER" id="PTHR44858:SF1">
    <property type="entry name" value="UDP-N-ACETYLGLUCOSAMINE--PEPTIDE N-ACETYLGLUCOSAMINYLTRANSFERASE SPINDLY-RELATED"/>
    <property type="match status" value="1"/>
</dbReference>
<dbReference type="PROSITE" id="PS50005">
    <property type="entry name" value="TPR"/>
    <property type="match status" value="1"/>
</dbReference>
<dbReference type="Pfam" id="PF00515">
    <property type="entry name" value="TPR_1"/>
    <property type="match status" value="1"/>
</dbReference>
<dbReference type="InterPro" id="IPR011990">
    <property type="entry name" value="TPR-like_helical_dom_sf"/>
</dbReference>
<keyword evidence="1" id="KW-0677">Repeat</keyword>
<evidence type="ECO:0000256" key="3">
    <source>
        <dbReference type="PROSITE-ProRule" id="PRU00339"/>
    </source>
</evidence>
<proteinExistence type="predicted"/>
<dbReference type="PANTHER" id="PTHR44858">
    <property type="entry name" value="TETRATRICOPEPTIDE REPEAT PROTEIN 6"/>
    <property type="match status" value="1"/>
</dbReference>
<organism evidence="5 6">
    <name type="scientific">Caulobacter zeae</name>
    <dbReference type="NCBI Taxonomy" id="2055137"/>
    <lineage>
        <taxon>Bacteria</taxon>
        <taxon>Pseudomonadati</taxon>
        <taxon>Pseudomonadota</taxon>
        <taxon>Alphaproteobacteria</taxon>
        <taxon>Caulobacterales</taxon>
        <taxon>Caulobacteraceae</taxon>
        <taxon>Caulobacter</taxon>
    </lineage>
</organism>
<evidence type="ECO:0000256" key="2">
    <source>
        <dbReference type="ARBA" id="ARBA00022803"/>
    </source>
</evidence>
<dbReference type="InterPro" id="IPR050498">
    <property type="entry name" value="Ycf3"/>
</dbReference>
<keyword evidence="2 3" id="KW-0802">TPR repeat</keyword>
<dbReference type="SUPFAM" id="SSF48452">
    <property type="entry name" value="TPR-like"/>
    <property type="match status" value="1"/>
</dbReference>